<dbReference type="EMBL" id="BK015482">
    <property type="protein sequence ID" value="DAE09038.1"/>
    <property type="molecule type" value="Genomic_DNA"/>
</dbReference>
<organism evidence="1">
    <name type="scientific">Myoviridae sp. ctEg02</name>
    <dbReference type="NCBI Taxonomy" id="2825061"/>
    <lineage>
        <taxon>Viruses</taxon>
        <taxon>Duplodnaviria</taxon>
        <taxon>Heunggongvirae</taxon>
        <taxon>Uroviricota</taxon>
        <taxon>Caudoviricetes</taxon>
    </lineage>
</organism>
<dbReference type="Pfam" id="PF22755">
    <property type="entry name" value="E217_gp28"/>
    <property type="match status" value="1"/>
</dbReference>
<name>A0A8S5PPK8_9CAUD</name>
<proteinExistence type="predicted"/>
<dbReference type="InterPro" id="IPR054441">
    <property type="entry name" value="Gp28-like"/>
</dbReference>
<reference evidence="1" key="1">
    <citation type="journal article" date="2021" name="Proc. Natl. Acad. Sci. U.S.A.">
        <title>A Catalog of Tens of Thousands of Viruses from Human Metagenomes Reveals Hidden Associations with Chronic Diseases.</title>
        <authorList>
            <person name="Tisza M.J."/>
            <person name="Buck C.B."/>
        </authorList>
    </citation>
    <scope>NUCLEOTIDE SEQUENCE</scope>
    <source>
        <strain evidence="1">CtEg02</strain>
    </source>
</reference>
<sequence length="143" mass="16112">MNLHELVRPLISIVNPFQSVVILVSTGFTITAQYEQVPAWAPAVEVMAQPQPVADKTLQFLVQQRQNTIWHDFYLSGDWSALDRPAEQGGDLLYWDGAEWQVDQVLERWNPTAGWTKIRCVKLRETAPPEVGATEPPKGGDDE</sequence>
<evidence type="ECO:0000313" key="1">
    <source>
        <dbReference type="EMBL" id="DAE09038.1"/>
    </source>
</evidence>
<protein>
    <submittedName>
        <fullName evidence="1">Head closure knob</fullName>
    </submittedName>
</protein>
<accession>A0A8S5PPK8</accession>